<accession>D0BNW8</accession>
<name>D0BNW8_9LACT</name>
<keyword evidence="2" id="KW-1185">Reference proteome</keyword>
<dbReference type="PROSITE" id="PS51257">
    <property type="entry name" value="PROKAR_LIPOPROTEIN"/>
    <property type="match status" value="1"/>
</dbReference>
<dbReference type="RefSeq" id="WP_006703929.1">
    <property type="nucleotide sequence ID" value="NZ_KI391971.1"/>
</dbReference>
<dbReference type="OrthoDB" id="2167243at2"/>
<protein>
    <recommendedName>
        <fullName evidence="3">Lipoprotein</fullName>
    </recommendedName>
</protein>
<reference evidence="1" key="1">
    <citation type="submission" date="2009-09" db="EMBL/GenBank/DDBJ databases">
        <authorList>
            <consortium name="The Broad Institute Genome Sequencing Platform"/>
            <person name="Ward D."/>
            <person name="Feldgarden M."/>
            <person name="Earl A."/>
            <person name="Young S.K."/>
            <person name="Zeng Q."/>
            <person name="Koehrsen M."/>
            <person name="Alvarado L."/>
            <person name="Berlin A."/>
            <person name="Bochicchio J."/>
            <person name="Borenstein D."/>
            <person name="Chapman S.B."/>
            <person name="Chen Z."/>
            <person name="Engels R."/>
            <person name="Freedman E."/>
            <person name="Gellesch M."/>
            <person name="Goldberg J."/>
            <person name="Griggs A."/>
            <person name="Gujja S."/>
            <person name="Heilman E."/>
            <person name="Heiman D."/>
            <person name="Hepburn T."/>
            <person name="Howarth C."/>
            <person name="Jen D."/>
            <person name="Larson L."/>
            <person name="Lewis B."/>
            <person name="Mehta T."/>
            <person name="Park D."/>
            <person name="Pearson M."/>
            <person name="Roberts A."/>
            <person name="Saif S."/>
            <person name="Shea T."/>
            <person name="Shenoy N."/>
            <person name="Sisk P."/>
            <person name="Stolte C."/>
            <person name="Sykes S."/>
            <person name="Thomson T."/>
            <person name="Walk T."/>
            <person name="White J."/>
            <person name="Yandava C."/>
            <person name="Sibley C.D."/>
            <person name="Field T.R."/>
            <person name="Grinwis M."/>
            <person name="Eshaghurshan C.S."/>
            <person name="Surette M.G."/>
            <person name="Haas B."/>
            <person name="Nusbaum C."/>
            <person name="Birren B."/>
        </authorList>
    </citation>
    <scope>NUCLEOTIDE SEQUENCE [LARGE SCALE GENOMIC DNA]</scope>
    <source>
        <strain evidence="1">ATCC 700633</strain>
    </source>
</reference>
<dbReference type="HOGENOM" id="CLU_1243866_0_0_9"/>
<gene>
    <name evidence="1" type="ORF">HMPREF0446_01653</name>
</gene>
<reference evidence="1" key="2">
    <citation type="submission" date="2011-10" db="EMBL/GenBank/DDBJ databases">
        <title>The Genome Sequence of Granulicatella elegans ATCC 700633.</title>
        <authorList>
            <consortium name="The Broad Institute Genome Sequencing Platform"/>
            <consortium name="The Broad Institute Genome Sequencing Center for Infectious Disease"/>
            <person name="Earl A."/>
            <person name="Ward D."/>
            <person name="Feldgarden M."/>
            <person name="Gevers D."/>
            <person name="Sibley C.D."/>
            <person name="Field T.R."/>
            <person name="Grinwis M."/>
            <person name="Eshaghurshan C.S."/>
            <person name="Surette M.G."/>
            <person name="Young S.K."/>
            <person name="Zeng Q."/>
            <person name="Gargeya S."/>
            <person name="Fitzgerald M."/>
            <person name="Haas B."/>
            <person name="Abouelleil A."/>
            <person name="Alvarado L."/>
            <person name="Arachchi H.M."/>
            <person name="Berlin A."/>
            <person name="Brown A."/>
            <person name="Chapman S.B."/>
            <person name="Chen Z."/>
            <person name="Dunbar C."/>
            <person name="Freedman E."/>
            <person name="Gearin G."/>
            <person name="Goldberg J."/>
            <person name="Griggs A."/>
            <person name="Gujja S."/>
            <person name="Heiman D."/>
            <person name="Howarth C."/>
            <person name="Larson L."/>
            <person name="Lui A."/>
            <person name="MacDonald P.J.P."/>
            <person name="Montmayeur A."/>
            <person name="Murphy C."/>
            <person name="Neiman D."/>
            <person name="Pearson M."/>
            <person name="Priest M."/>
            <person name="Roberts A."/>
            <person name="Saif S."/>
            <person name="Shea T."/>
            <person name="Shenoy N."/>
            <person name="Sisk P."/>
            <person name="Stolte C."/>
            <person name="Sykes S."/>
            <person name="Wortman J."/>
            <person name="Nusbaum C."/>
            <person name="Birren B."/>
        </authorList>
    </citation>
    <scope>NUCLEOTIDE SEQUENCE [LARGE SCALE GENOMIC DNA]</scope>
    <source>
        <strain evidence="1">ATCC 700633</strain>
    </source>
</reference>
<evidence type="ECO:0000313" key="2">
    <source>
        <dbReference type="Proteomes" id="UP000002939"/>
    </source>
</evidence>
<organism evidence="1 2">
    <name type="scientific">Granulicatella elegans ATCC 700633</name>
    <dbReference type="NCBI Taxonomy" id="626369"/>
    <lineage>
        <taxon>Bacteria</taxon>
        <taxon>Bacillati</taxon>
        <taxon>Bacillota</taxon>
        <taxon>Bacilli</taxon>
        <taxon>Lactobacillales</taxon>
        <taxon>Carnobacteriaceae</taxon>
        <taxon>Granulicatella</taxon>
    </lineage>
</organism>
<evidence type="ECO:0000313" key="1">
    <source>
        <dbReference type="EMBL" id="EEW92247.1"/>
    </source>
</evidence>
<dbReference type="EMBL" id="ACRF02000004">
    <property type="protein sequence ID" value="EEW92247.1"/>
    <property type="molecule type" value="Genomic_DNA"/>
</dbReference>
<sequence>MKKVNFWMICLLGVFLVGCSEVVEDKGLQDKLVQQETQVKNYHLTLKQNEVKKKDVTSSTQVIANASVWSDGTGFGTRIDKTDGKATNQIEVISEGSKGAIRYYQDKWEPTISAQSSLQNVIGFTYHSVLQLAQDLSNVATWQSDGSFVYQGSDSVVRLALASMNIQVHENTKITVKMKADVKTNIIQSFSLILNEEDETIQKTYEVIFNGMNQQHKKELPL</sequence>
<proteinExistence type="predicted"/>
<dbReference type="Proteomes" id="UP000002939">
    <property type="component" value="Unassembled WGS sequence"/>
</dbReference>
<comment type="caution">
    <text evidence="1">The sequence shown here is derived from an EMBL/GenBank/DDBJ whole genome shotgun (WGS) entry which is preliminary data.</text>
</comment>
<dbReference type="STRING" id="626369.HMPREF0446_01653"/>
<evidence type="ECO:0008006" key="3">
    <source>
        <dbReference type="Google" id="ProtNLM"/>
    </source>
</evidence>
<dbReference type="eggNOG" id="ENOG502ZH84">
    <property type="taxonomic scope" value="Bacteria"/>
</dbReference>
<dbReference type="AlphaFoldDB" id="D0BNW8"/>